<evidence type="ECO:0000313" key="2">
    <source>
        <dbReference type="Proteomes" id="UP000799779"/>
    </source>
</evidence>
<gene>
    <name evidence="1" type="ORF">P154DRAFT_520134</name>
</gene>
<proteinExistence type="predicted"/>
<protein>
    <submittedName>
        <fullName evidence="1">Uncharacterized protein</fullName>
    </submittedName>
</protein>
<sequence length="67" mass="8171">MRTVFIHARYTDQTSLEDFLIRKFGLNSRTRIMWKRGKYQCDIPRLLTKNEIEELKQTVDFARYSEL</sequence>
<dbReference type="Proteomes" id="UP000799779">
    <property type="component" value="Unassembled WGS sequence"/>
</dbReference>
<evidence type="ECO:0000313" key="1">
    <source>
        <dbReference type="EMBL" id="KAF2003562.1"/>
    </source>
</evidence>
<dbReference type="OrthoDB" id="4620575at2759"/>
<organism evidence="1 2">
    <name type="scientific">Amniculicola lignicola CBS 123094</name>
    <dbReference type="NCBI Taxonomy" id="1392246"/>
    <lineage>
        <taxon>Eukaryota</taxon>
        <taxon>Fungi</taxon>
        <taxon>Dikarya</taxon>
        <taxon>Ascomycota</taxon>
        <taxon>Pezizomycotina</taxon>
        <taxon>Dothideomycetes</taxon>
        <taxon>Pleosporomycetidae</taxon>
        <taxon>Pleosporales</taxon>
        <taxon>Amniculicolaceae</taxon>
        <taxon>Amniculicola</taxon>
    </lineage>
</organism>
<name>A0A6A5WPC5_9PLEO</name>
<dbReference type="EMBL" id="ML977572">
    <property type="protein sequence ID" value="KAF2003562.1"/>
    <property type="molecule type" value="Genomic_DNA"/>
</dbReference>
<accession>A0A6A5WPC5</accession>
<keyword evidence="2" id="KW-1185">Reference proteome</keyword>
<reference evidence="1" key="1">
    <citation type="journal article" date="2020" name="Stud. Mycol.">
        <title>101 Dothideomycetes genomes: a test case for predicting lifestyles and emergence of pathogens.</title>
        <authorList>
            <person name="Haridas S."/>
            <person name="Albert R."/>
            <person name="Binder M."/>
            <person name="Bloem J."/>
            <person name="Labutti K."/>
            <person name="Salamov A."/>
            <person name="Andreopoulos B."/>
            <person name="Baker S."/>
            <person name="Barry K."/>
            <person name="Bills G."/>
            <person name="Bluhm B."/>
            <person name="Cannon C."/>
            <person name="Castanera R."/>
            <person name="Culley D."/>
            <person name="Daum C."/>
            <person name="Ezra D."/>
            <person name="Gonzalez J."/>
            <person name="Henrissat B."/>
            <person name="Kuo A."/>
            <person name="Liang C."/>
            <person name="Lipzen A."/>
            <person name="Lutzoni F."/>
            <person name="Magnuson J."/>
            <person name="Mondo S."/>
            <person name="Nolan M."/>
            <person name="Ohm R."/>
            <person name="Pangilinan J."/>
            <person name="Park H.-J."/>
            <person name="Ramirez L."/>
            <person name="Alfaro M."/>
            <person name="Sun H."/>
            <person name="Tritt A."/>
            <person name="Yoshinaga Y."/>
            <person name="Zwiers L.-H."/>
            <person name="Turgeon B."/>
            <person name="Goodwin S."/>
            <person name="Spatafora J."/>
            <person name="Crous P."/>
            <person name="Grigoriev I."/>
        </authorList>
    </citation>
    <scope>NUCLEOTIDE SEQUENCE</scope>
    <source>
        <strain evidence="1">CBS 123094</strain>
    </source>
</reference>
<dbReference type="AlphaFoldDB" id="A0A6A5WPC5"/>